<sequence>MKRRIIVEYGEVKRIALLMNCTPEMVSYSLAYRKNTRLAQAIRKMALMRGGVEVGDEPINDMNHGNDMAGVVQE</sequence>
<reference evidence="1" key="1">
    <citation type="journal article" date="2021" name="Proc. Natl. Acad. Sci. U.S.A.">
        <title>A Catalog of Tens of Thousands of Viruses from Human Metagenomes Reveals Hidden Associations with Chronic Diseases.</title>
        <authorList>
            <person name="Tisza M.J."/>
            <person name="Buck C.B."/>
        </authorList>
    </citation>
    <scope>NUCLEOTIDE SEQUENCE</scope>
    <source>
        <strain evidence="1">Ct1IL4</strain>
    </source>
</reference>
<accession>A0A8S5Q7S9</accession>
<name>A0A8S5Q7S9_9CAUD</name>
<proteinExistence type="predicted"/>
<dbReference type="EMBL" id="BK015596">
    <property type="protein sequence ID" value="DAE14897.1"/>
    <property type="molecule type" value="Genomic_DNA"/>
</dbReference>
<protein>
    <submittedName>
        <fullName evidence="1">Uncharacterized protein</fullName>
    </submittedName>
</protein>
<evidence type="ECO:0000313" key="1">
    <source>
        <dbReference type="EMBL" id="DAE14897.1"/>
    </source>
</evidence>
<organism evidence="1">
    <name type="scientific">Myoviridae sp. ct1IL4</name>
    <dbReference type="NCBI Taxonomy" id="2825019"/>
    <lineage>
        <taxon>Viruses</taxon>
        <taxon>Duplodnaviria</taxon>
        <taxon>Heunggongvirae</taxon>
        <taxon>Uroviricota</taxon>
        <taxon>Caudoviricetes</taxon>
    </lineage>
</organism>